<feature type="region of interest" description="Disordered" evidence="2">
    <location>
        <begin position="1"/>
        <end position="22"/>
    </location>
</feature>
<feature type="compositionally biased region" description="Basic and acidic residues" evidence="2">
    <location>
        <begin position="325"/>
        <end position="335"/>
    </location>
</feature>
<dbReference type="GO" id="GO:0003743">
    <property type="term" value="F:translation initiation factor activity"/>
    <property type="evidence" value="ECO:0007669"/>
    <property type="project" value="TreeGrafter"/>
</dbReference>
<accession>A0A2A2LZR7</accession>
<feature type="compositionally biased region" description="Low complexity" evidence="2">
    <location>
        <begin position="382"/>
        <end position="393"/>
    </location>
</feature>
<dbReference type="PANTHER" id="PTHR23253:SF78">
    <property type="entry name" value="EUKARYOTIC TRANSLATION INITIATION FACTOR 4G1, ISOFORM B-RELATED"/>
    <property type="match status" value="1"/>
</dbReference>
<dbReference type="PANTHER" id="PTHR23253">
    <property type="entry name" value="EUKARYOTIC TRANSLATION INITIATION FACTOR 4 GAMMA"/>
    <property type="match status" value="1"/>
</dbReference>
<dbReference type="SUPFAM" id="SSF48371">
    <property type="entry name" value="ARM repeat"/>
    <property type="match status" value="1"/>
</dbReference>
<feature type="region of interest" description="Disordered" evidence="2">
    <location>
        <begin position="539"/>
        <end position="616"/>
    </location>
</feature>
<feature type="region of interest" description="Disordered" evidence="2">
    <location>
        <begin position="910"/>
        <end position="1243"/>
    </location>
</feature>
<keyword evidence="5" id="KW-1185">Reference proteome</keyword>
<name>A0A2A2LZR7_9BILA</name>
<dbReference type="STRING" id="2018661.A0A2A2LZR7"/>
<feature type="compositionally biased region" description="Basic and acidic residues" evidence="2">
    <location>
        <begin position="1219"/>
        <end position="1230"/>
    </location>
</feature>
<dbReference type="InterPro" id="IPR016024">
    <property type="entry name" value="ARM-type_fold"/>
</dbReference>
<dbReference type="GO" id="GO:0016281">
    <property type="term" value="C:eukaryotic translation initiation factor 4F complex"/>
    <property type="evidence" value="ECO:0007669"/>
    <property type="project" value="TreeGrafter"/>
</dbReference>
<reference evidence="4 5" key="1">
    <citation type="journal article" date="2017" name="Curr. Biol.">
        <title>Genome architecture and evolution of a unichromosomal asexual nematode.</title>
        <authorList>
            <person name="Fradin H."/>
            <person name="Zegar C."/>
            <person name="Gutwein M."/>
            <person name="Lucas J."/>
            <person name="Kovtun M."/>
            <person name="Corcoran D."/>
            <person name="Baugh L.R."/>
            <person name="Kiontke K."/>
            <person name="Gunsalus K."/>
            <person name="Fitch D.H."/>
            <person name="Piano F."/>
        </authorList>
    </citation>
    <scope>NUCLEOTIDE SEQUENCE [LARGE SCALE GENOMIC DNA]</scope>
    <source>
        <strain evidence="4">PF1309</strain>
    </source>
</reference>
<evidence type="ECO:0000256" key="2">
    <source>
        <dbReference type="SAM" id="MobiDB-lite"/>
    </source>
</evidence>
<gene>
    <name evidence="4" type="ORF">WR25_20116</name>
</gene>
<feature type="compositionally biased region" description="Basic and acidic residues" evidence="2">
    <location>
        <begin position="910"/>
        <end position="923"/>
    </location>
</feature>
<feature type="compositionally biased region" description="Low complexity" evidence="2">
    <location>
        <begin position="1095"/>
        <end position="1111"/>
    </location>
</feature>
<keyword evidence="1" id="KW-0175">Coiled coil</keyword>
<dbReference type="InterPro" id="IPR003890">
    <property type="entry name" value="MIF4G-like_typ-3"/>
</dbReference>
<feature type="compositionally biased region" description="Basic and acidic residues" evidence="2">
    <location>
        <begin position="607"/>
        <end position="616"/>
    </location>
</feature>
<evidence type="ECO:0000313" key="4">
    <source>
        <dbReference type="EMBL" id="PAV91623.1"/>
    </source>
</evidence>
<feature type="compositionally biased region" description="Basic and acidic residues" evidence="2">
    <location>
        <begin position="1199"/>
        <end position="1211"/>
    </location>
</feature>
<feature type="coiled-coil region" evidence="1">
    <location>
        <begin position="729"/>
        <end position="758"/>
    </location>
</feature>
<feature type="compositionally biased region" description="Low complexity" evidence="2">
    <location>
        <begin position="279"/>
        <end position="290"/>
    </location>
</feature>
<dbReference type="Pfam" id="PF02854">
    <property type="entry name" value="MIF4G"/>
    <property type="match status" value="1"/>
</dbReference>
<comment type="caution">
    <text evidence="4">The sequence shown here is derived from an EMBL/GenBank/DDBJ whole genome shotgun (WGS) entry which is preliminary data.</text>
</comment>
<proteinExistence type="predicted"/>
<feature type="compositionally biased region" description="Basic and acidic residues" evidence="2">
    <location>
        <begin position="235"/>
        <end position="278"/>
    </location>
</feature>
<sequence>MSTANTRGGPRKKLDHNNGMGPGQYVNGVPHAQMVASSVQGPMPTHPAPFVAPIVSQVPQSMYAGMQNTTPMLYLPESSTVSVDSSVQPHQPMQNNYATGYVHPAAYSPYQQAMPAGYPTMQPNYGYIAHQGPPPPDQYVQSPAPAMGHPPHIMSHNFSQPPPIIHQQQPHMSTPGPGAMMGHAMNPAAVNMVPQQPFDPQHQSVYPNQPPVPVSGHSGTPPISTQQPIPPRQRPKIERPKKILELVDPTTNEKLHLEDERKKVESEAAAKEKEKETEQTPAGAQQQQQPASTDQVDGAKPNGASAVPNIAEIVRAASPEIVEAKAAAKKEKEKTQALQQQTQQSSVDPMHEARRKAICSEFMRNLQLEDDTHETAQKERSPSVPSSQQDVPSEIVPQPAEVEEKLSPEPREEEEEDVMKDSEAGETGEDSQPPSIEVTEADAAPTSVIEADDDERKHAEAEEEKQKRKEELSGLLSSLIQDPDECNTDTCVYSRKFLYCVMNLEKEFKLTSCPIEKPDLKMLGLDIESMPKEKVNKKVDFSPAWAQQTNRNQTKRPYGGSGSQGKGSSMDKRGSQMNRSNRYQARPSFERERPKLPTSENAWKPTRFKEDNTDEDTKKRQALLKAVRSLMNKITPNTKDDLIQEFIDLKVSKDSETLEQVINIIFDKAVEEPKFCSLYAELCNQQVKIELQQSVRSDKKSRGESAFRNAILTRSQNMFITKDQEEILRNTKLEKIAEEKDEKKKKELEEELVESDAKFRRRKFGNITFIGHLFHNNLLSGKIIQWCLVDLLKHTHPVIDKTTQKETYPEPPYDDEQLMCAIRLIETLGKKMDTSGQEMGKAYMDKVLEHLSKISGKCTNKIKFMIMNVLDLRKNQWVPRKSADTGPKKIEEVHRDVEMELIEKEREAQALRDAGRGSMRRDGGSNLRTGGSGSMRGNQLPPQRGSMDNRISSGTKTGSMDKRSAAAISSKMTNSSAAPRNIKLSETNNTTSLGNANSKSRWAHGAAGGGTNNESSSVVAASASRGSGTTSGSDKSEWTRVGGGKSDSRKQDERGALKTLPRSFTGAQTSVRRSSSQTSMASTDVEKSKSPPPHQLTSSQSSGARSQSPAATSYEPKDVDDVPESTSRQKESSEVPTTSSDVADEQKPVAISDDEDEDESRVNKTSDDEPEASSGKPDADTEDEPSRGETPADQGSNPEAEHDSRTDTPKDEDIDAEEDRQVDPHSREQAVRGQSAELSTSEG</sequence>
<dbReference type="Proteomes" id="UP000218231">
    <property type="component" value="Unassembled WGS sequence"/>
</dbReference>
<feature type="compositionally biased region" description="Low complexity" evidence="2">
    <location>
        <begin position="1067"/>
        <end position="1082"/>
    </location>
</feature>
<feature type="region of interest" description="Disordered" evidence="2">
    <location>
        <begin position="325"/>
        <end position="470"/>
    </location>
</feature>
<feature type="compositionally biased region" description="Acidic residues" evidence="2">
    <location>
        <begin position="411"/>
        <end position="429"/>
    </location>
</feature>
<evidence type="ECO:0000259" key="3">
    <source>
        <dbReference type="SMART" id="SM00543"/>
    </source>
</evidence>
<feature type="domain" description="MIF4G" evidence="3">
    <location>
        <begin position="624"/>
        <end position="876"/>
    </location>
</feature>
<feature type="compositionally biased region" description="Basic and acidic residues" evidence="2">
    <location>
        <begin position="1046"/>
        <end position="1056"/>
    </location>
</feature>
<dbReference type="SMART" id="SM00543">
    <property type="entry name" value="MIF4G"/>
    <property type="match status" value="1"/>
</dbReference>
<feature type="compositionally biased region" description="Polar residues" evidence="2">
    <location>
        <begin position="970"/>
        <end position="1000"/>
    </location>
</feature>
<dbReference type="OrthoDB" id="514777at2759"/>
<organism evidence="4 5">
    <name type="scientific">Diploscapter pachys</name>
    <dbReference type="NCBI Taxonomy" id="2018661"/>
    <lineage>
        <taxon>Eukaryota</taxon>
        <taxon>Metazoa</taxon>
        <taxon>Ecdysozoa</taxon>
        <taxon>Nematoda</taxon>
        <taxon>Chromadorea</taxon>
        <taxon>Rhabditida</taxon>
        <taxon>Rhabditina</taxon>
        <taxon>Rhabditomorpha</taxon>
        <taxon>Rhabditoidea</taxon>
        <taxon>Rhabditidae</taxon>
        <taxon>Diploscapter</taxon>
    </lineage>
</organism>
<feature type="compositionally biased region" description="Low complexity" evidence="2">
    <location>
        <begin position="1015"/>
        <end position="1033"/>
    </location>
</feature>
<dbReference type="GO" id="GO:0003729">
    <property type="term" value="F:mRNA binding"/>
    <property type="evidence" value="ECO:0007669"/>
    <property type="project" value="TreeGrafter"/>
</dbReference>
<dbReference type="AlphaFoldDB" id="A0A2A2LZR7"/>
<evidence type="ECO:0000256" key="1">
    <source>
        <dbReference type="SAM" id="Coils"/>
    </source>
</evidence>
<feature type="compositionally biased region" description="Polar residues" evidence="2">
    <location>
        <begin position="949"/>
        <end position="958"/>
    </location>
</feature>
<feature type="compositionally biased region" description="Basic and acidic residues" evidence="2">
    <location>
        <begin position="454"/>
        <end position="470"/>
    </location>
</feature>
<feature type="region of interest" description="Disordered" evidence="2">
    <location>
        <begin position="194"/>
        <end position="311"/>
    </location>
</feature>
<protein>
    <recommendedName>
        <fullName evidence="3">MIF4G domain-containing protein</fullName>
    </recommendedName>
</protein>
<evidence type="ECO:0000313" key="5">
    <source>
        <dbReference type="Proteomes" id="UP000218231"/>
    </source>
</evidence>
<dbReference type="Gene3D" id="1.25.40.180">
    <property type="match status" value="1"/>
</dbReference>
<dbReference type="EMBL" id="LIAE01006301">
    <property type="protein sequence ID" value="PAV91623.1"/>
    <property type="molecule type" value="Genomic_DNA"/>
</dbReference>